<feature type="transmembrane region" description="Helical" evidence="7">
    <location>
        <begin position="105"/>
        <end position="127"/>
    </location>
</feature>
<dbReference type="Pfam" id="PF13190">
    <property type="entry name" value="PDGLE"/>
    <property type="match status" value="1"/>
</dbReference>
<dbReference type="Proteomes" id="UP001212085">
    <property type="component" value="Chromosome"/>
</dbReference>
<evidence type="ECO:0000256" key="7">
    <source>
        <dbReference type="SAM" id="Phobius"/>
    </source>
</evidence>
<protein>
    <submittedName>
        <fullName evidence="9">Cobalt transporter CbiM</fullName>
    </submittedName>
</protein>
<dbReference type="Pfam" id="PF01891">
    <property type="entry name" value="CbiM"/>
    <property type="match status" value="1"/>
</dbReference>
<dbReference type="EMBL" id="CP114883">
    <property type="protein sequence ID" value="WBB06596.1"/>
    <property type="molecule type" value="Genomic_DNA"/>
</dbReference>
<reference evidence="9 11" key="1">
    <citation type="submission" date="2019-08" db="EMBL/GenBank/DDBJ databases">
        <title>In-depth cultivation of the pig gut microbiome towards novel bacterial diversity and tailored functional studies.</title>
        <authorList>
            <person name="Wylensek D."/>
            <person name="Hitch T.C.A."/>
            <person name="Clavel T."/>
        </authorList>
    </citation>
    <scope>NUCLEOTIDE SEQUENCE [LARGE SCALE GENOMIC DNA]</scope>
    <source>
        <strain evidence="9 11">BL-178-WT-3A</strain>
    </source>
</reference>
<name>A0A6N7X785_STRAY</name>
<evidence type="ECO:0000256" key="4">
    <source>
        <dbReference type="ARBA" id="ARBA00022692"/>
    </source>
</evidence>
<evidence type="ECO:0000313" key="9">
    <source>
        <dbReference type="EMBL" id="MST54192.1"/>
    </source>
</evidence>
<evidence type="ECO:0000259" key="8">
    <source>
        <dbReference type="Pfam" id="PF13190"/>
    </source>
</evidence>
<evidence type="ECO:0000256" key="2">
    <source>
        <dbReference type="ARBA" id="ARBA00022448"/>
    </source>
</evidence>
<feature type="transmembrane region" description="Helical" evidence="7">
    <location>
        <begin position="12"/>
        <end position="29"/>
    </location>
</feature>
<evidence type="ECO:0000313" key="11">
    <source>
        <dbReference type="Proteomes" id="UP000471052"/>
    </source>
</evidence>
<keyword evidence="6 7" id="KW-0472">Membrane</keyword>
<keyword evidence="4 7" id="KW-0812">Transmembrane</keyword>
<dbReference type="GO" id="GO:0005886">
    <property type="term" value="C:plasma membrane"/>
    <property type="evidence" value="ECO:0007669"/>
    <property type="project" value="UniProtKB-SubCell"/>
</dbReference>
<feature type="domain" description="PDGLE" evidence="8">
    <location>
        <begin position="237"/>
        <end position="328"/>
    </location>
</feature>
<proteinExistence type="predicted"/>
<accession>A0A6N7X785</accession>
<feature type="transmembrane region" description="Helical" evidence="7">
    <location>
        <begin position="41"/>
        <end position="62"/>
    </location>
</feature>
<feature type="transmembrane region" description="Helical" evidence="7">
    <location>
        <begin position="236"/>
        <end position="258"/>
    </location>
</feature>
<reference evidence="10 12" key="2">
    <citation type="submission" date="2022-12" db="EMBL/GenBank/DDBJ databases">
        <title>Streptococcus alactolyticus LGM, complete genome.</title>
        <authorList>
            <person name="Liu Z."/>
            <person name="Mu C."/>
            <person name="Zhu W."/>
        </authorList>
    </citation>
    <scope>NUCLEOTIDE SEQUENCE [LARGE SCALE GENOMIC DNA]</scope>
    <source>
        <strain evidence="10 12">LGM</strain>
    </source>
</reference>
<keyword evidence="5 7" id="KW-1133">Transmembrane helix</keyword>
<evidence type="ECO:0000256" key="5">
    <source>
        <dbReference type="ARBA" id="ARBA00022989"/>
    </source>
</evidence>
<feature type="transmembrane region" description="Helical" evidence="7">
    <location>
        <begin position="139"/>
        <end position="162"/>
    </location>
</feature>
<organism evidence="9 11">
    <name type="scientific">Streptococcus alactolyticus</name>
    <dbReference type="NCBI Taxonomy" id="29389"/>
    <lineage>
        <taxon>Bacteria</taxon>
        <taxon>Bacillati</taxon>
        <taxon>Bacillota</taxon>
        <taxon>Bacilli</taxon>
        <taxon>Lactobacillales</taxon>
        <taxon>Streptococcaceae</taxon>
        <taxon>Streptococcus</taxon>
    </lineage>
</organism>
<evidence type="ECO:0000256" key="1">
    <source>
        <dbReference type="ARBA" id="ARBA00004651"/>
    </source>
</evidence>
<evidence type="ECO:0000256" key="6">
    <source>
        <dbReference type="ARBA" id="ARBA00023136"/>
    </source>
</evidence>
<dbReference type="InterPro" id="IPR025937">
    <property type="entry name" value="PDGLE_dom"/>
</dbReference>
<feature type="transmembrane region" description="Helical" evidence="7">
    <location>
        <begin position="182"/>
        <end position="207"/>
    </location>
</feature>
<dbReference type="Proteomes" id="UP000471052">
    <property type="component" value="Unassembled WGS sequence"/>
</dbReference>
<evidence type="ECO:0000256" key="3">
    <source>
        <dbReference type="ARBA" id="ARBA00022475"/>
    </source>
</evidence>
<evidence type="ECO:0000313" key="10">
    <source>
        <dbReference type="EMBL" id="WBB06596.1"/>
    </source>
</evidence>
<dbReference type="PANTHER" id="PTHR34229:SF1">
    <property type="entry name" value="METAL TRANSPORT PROTEIN HI_1621-RELATED"/>
    <property type="match status" value="1"/>
</dbReference>
<dbReference type="InterPro" id="IPR002751">
    <property type="entry name" value="CbiM/NikMN"/>
</dbReference>
<sequence length="334" mass="35607">MHIPDNYLSPEMCAVLAAGALAVVGYSVRKVKVELSEKSELAPMLGIASSLSFLIMMFNVPVPGGTTAHAVGGTLLAILIGPYAACLSITVALILQSFLFADGGIIALGANVFNMACVMPFVGYAIYRFFAKRHHSDLGVILGSYIGINVSALLVGVELGLQPVLFHTASGQALYNPYPLSITVPAMTLTHLLFAGPIEAFFTYVIYRFVKRVTPNELYENAAIQSENAKTSFKPLYYLLGALVVLSPIGLLAQGTAFGEWSKSEMLDKLKSEGVASQLPQGMAKGLDYQGLFSDYTVPGTNLPLGYILSAITAIIIFVLIGKVLGSLNGKERD</sequence>
<keyword evidence="12" id="KW-1185">Reference proteome</keyword>
<feature type="transmembrane region" description="Helical" evidence="7">
    <location>
        <begin position="305"/>
        <end position="325"/>
    </location>
</feature>
<dbReference type="NCBIfam" id="NF005598">
    <property type="entry name" value="PRK07331.1"/>
    <property type="match status" value="1"/>
</dbReference>
<dbReference type="GO" id="GO:0000041">
    <property type="term" value="P:transition metal ion transport"/>
    <property type="evidence" value="ECO:0007669"/>
    <property type="project" value="InterPro"/>
</dbReference>
<dbReference type="PANTHER" id="PTHR34229">
    <property type="entry name" value="METAL TRANSPORT PROTEIN HI_1621-RELATED"/>
    <property type="match status" value="1"/>
</dbReference>
<keyword evidence="3" id="KW-1003">Cell membrane</keyword>
<comment type="subcellular location">
    <subcellularLocation>
        <location evidence="1">Cell membrane</location>
        <topology evidence="1">Multi-pass membrane protein</topology>
    </subcellularLocation>
</comment>
<keyword evidence="2" id="KW-0813">Transport</keyword>
<feature type="transmembrane region" description="Helical" evidence="7">
    <location>
        <begin position="74"/>
        <end position="99"/>
    </location>
</feature>
<dbReference type="OrthoDB" id="9809846at2"/>
<evidence type="ECO:0000313" key="12">
    <source>
        <dbReference type="Proteomes" id="UP001212085"/>
    </source>
</evidence>
<dbReference type="EMBL" id="VUNP01000034">
    <property type="protein sequence ID" value="MST54192.1"/>
    <property type="molecule type" value="Genomic_DNA"/>
</dbReference>
<dbReference type="NCBIfam" id="NF008873">
    <property type="entry name" value="PRK11909.1"/>
    <property type="match status" value="1"/>
</dbReference>
<dbReference type="Gene3D" id="1.10.1760.20">
    <property type="match status" value="1"/>
</dbReference>
<dbReference type="RefSeq" id="WP_154455301.1">
    <property type="nucleotide sequence ID" value="NZ_CP114883.1"/>
</dbReference>
<gene>
    <name evidence="9" type="primary">cbiM</name>
    <name evidence="9" type="ORF">FYJ82_07360</name>
    <name evidence="10" type="ORF">O6R09_01190</name>
</gene>
<dbReference type="AlphaFoldDB" id="A0A6N7X785"/>